<dbReference type="Pfam" id="PF07686">
    <property type="entry name" value="V-set"/>
    <property type="match status" value="1"/>
</dbReference>
<keyword evidence="1" id="KW-1133">Transmembrane helix</keyword>
<dbReference type="GeneID" id="102211220"/>
<dbReference type="RefSeq" id="XP_005736268.1">
    <property type="nucleotide sequence ID" value="XM_005736211.1"/>
</dbReference>
<dbReference type="GO" id="GO:0002250">
    <property type="term" value="P:adaptive immune response"/>
    <property type="evidence" value="ECO:0007669"/>
    <property type="project" value="InterPro"/>
</dbReference>
<dbReference type="Gene3D" id="2.60.40.10">
    <property type="entry name" value="Immunoglobulins"/>
    <property type="match status" value="1"/>
</dbReference>
<evidence type="ECO:0000313" key="3">
    <source>
        <dbReference type="Proteomes" id="UP000695023"/>
    </source>
</evidence>
<dbReference type="GO" id="GO:0016020">
    <property type="term" value="C:membrane"/>
    <property type="evidence" value="ECO:0007669"/>
    <property type="project" value="InterPro"/>
</dbReference>
<dbReference type="InterPro" id="IPR013106">
    <property type="entry name" value="Ig_V-set"/>
</dbReference>
<dbReference type="Proteomes" id="UP000695023">
    <property type="component" value="Unplaced"/>
</dbReference>
<dbReference type="CDD" id="cd00096">
    <property type="entry name" value="Ig"/>
    <property type="match status" value="1"/>
</dbReference>
<dbReference type="GO" id="GO:0038023">
    <property type="term" value="F:signaling receptor activity"/>
    <property type="evidence" value="ECO:0007669"/>
    <property type="project" value="InterPro"/>
</dbReference>
<keyword evidence="1" id="KW-0472">Membrane</keyword>
<gene>
    <name evidence="4" type="primary">LOC102211220</name>
</gene>
<evidence type="ECO:0000259" key="2">
    <source>
        <dbReference type="Pfam" id="PF07686"/>
    </source>
</evidence>
<reference evidence="4" key="1">
    <citation type="submission" date="2025-08" db="UniProtKB">
        <authorList>
            <consortium name="RefSeq"/>
        </authorList>
    </citation>
    <scope>IDENTIFICATION</scope>
</reference>
<sequence>MRKKKVSLRCHFCKDDTTLLGHVIDRVLFQFREHYNHHRACEIMERPRYEGRIESNGAPMNHNITISNLTVDDSGVYTCVYKESADKGVNCNVYTVFVREVAPCLGQDDLPTSVLVVITCTYLSVLLIIIFILLIVHRVKQRKSCRRLSRSSQQEPDDYVYEVMTKNSLYTLATSPQHS</sequence>
<evidence type="ECO:0000313" key="4">
    <source>
        <dbReference type="RefSeq" id="XP_005736268.1"/>
    </source>
</evidence>
<protein>
    <submittedName>
        <fullName evidence="4">Uncharacterized protein LOC102211220 isoform X2</fullName>
    </submittedName>
</protein>
<dbReference type="AlphaFoldDB" id="A0A9Y3VMJ2"/>
<dbReference type="SUPFAM" id="SSF48726">
    <property type="entry name" value="Immunoglobulin"/>
    <property type="match status" value="1"/>
</dbReference>
<feature type="domain" description="Immunoglobulin V-set" evidence="2">
    <location>
        <begin position="43"/>
        <end position="83"/>
    </location>
</feature>
<dbReference type="PANTHER" id="PTHR15343">
    <property type="entry name" value="CD7"/>
    <property type="match status" value="1"/>
</dbReference>
<dbReference type="InterPro" id="IPR013783">
    <property type="entry name" value="Ig-like_fold"/>
</dbReference>
<name>A0A9Y3VMJ2_9CICH</name>
<organism evidence="3 4">
    <name type="scientific">Pundamilia nyererei</name>
    <dbReference type="NCBI Taxonomy" id="303518"/>
    <lineage>
        <taxon>Eukaryota</taxon>
        <taxon>Metazoa</taxon>
        <taxon>Chordata</taxon>
        <taxon>Craniata</taxon>
        <taxon>Vertebrata</taxon>
        <taxon>Euteleostomi</taxon>
        <taxon>Actinopterygii</taxon>
        <taxon>Neopterygii</taxon>
        <taxon>Teleostei</taxon>
        <taxon>Neoteleostei</taxon>
        <taxon>Acanthomorphata</taxon>
        <taxon>Ovalentaria</taxon>
        <taxon>Cichlomorphae</taxon>
        <taxon>Cichliformes</taxon>
        <taxon>Cichlidae</taxon>
        <taxon>African cichlids</taxon>
        <taxon>Pseudocrenilabrinae</taxon>
        <taxon>Haplochromini</taxon>
        <taxon>Pundamilia</taxon>
    </lineage>
</organism>
<proteinExistence type="predicted"/>
<keyword evidence="3" id="KW-1185">Reference proteome</keyword>
<dbReference type="InterPro" id="IPR036179">
    <property type="entry name" value="Ig-like_dom_sf"/>
</dbReference>
<accession>A0A9Y3VMJ2</accession>
<keyword evidence="1" id="KW-0812">Transmembrane</keyword>
<dbReference type="PANTHER" id="PTHR15343:SF0">
    <property type="entry name" value="T-CELL ANTIGEN CD7"/>
    <property type="match status" value="1"/>
</dbReference>
<feature type="transmembrane region" description="Helical" evidence="1">
    <location>
        <begin position="114"/>
        <end position="136"/>
    </location>
</feature>
<dbReference type="InterPro" id="IPR039090">
    <property type="entry name" value="CD7"/>
</dbReference>
<evidence type="ECO:0000256" key="1">
    <source>
        <dbReference type="SAM" id="Phobius"/>
    </source>
</evidence>